<dbReference type="AlphaFoldDB" id="A0A820LAY3"/>
<evidence type="ECO:0000313" key="3">
    <source>
        <dbReference type="Proteomes" id="UP000663866"/>
    </source>
</evidence>
<evidence type="ECO:0000313" key="2">
    <source>
        <dbReference type="EMBL" id="CAF4356596.1"/>
    </source>
</evidence>
<organism evidence="2 3">
    <name type="scientific">Rotaria magnacalcarata</name>
    <dbReference type="NCBI Taxonomy" id="392030"/>
    <lineage>
        <taxon>Eukaryota</taxon>
        <taxon>Metazoa</taxon>
        <taxon>Spiralia</taxon>
        <taxon>Gnathifera</taxon>
        <taxon>Rotifera</taxon>
        <taxon>Eurotatoria</taxon>
        <taxon>Bdelloidea</taxon>
        <taxon>Philodinida</taxon>
        <taxon>Philodinidae</taxon>
        <taxon>Rotaria</taxon>
    </lineage>
</organism>
<proteinExistence type="predicted"/>
<comment type="caution">
    <text evidence="2">The sequence shown here is derived from an EMBL/GenBank/DDBJ whole genome shotgun (WGS) entry which is preliminary data.</text>
</comment>
<dbReference type="PANTHER" id="PTHR45642:SF139">
    <property type="entry name" value="SGNH HYDROLASE-TYPE ESTERASE DOMAIN-CONTAINING PROTEIN"/>
    <property type="match status" value="1"/>
</dbReference>
<dbReference type="Pfam" id="PF00657">
    <property type="entry name" value="Lipase_GDSL"/>
    <property type="match status" value="1"/>
</dbReference>
<name>A0A820LAY3_9BILA</name>
<dbReference type="InterPro" id="IPR050592">
    <property type="entry name" value="GDSL_lipolytic_enzyme"/>
</dbReference>
<dbReference type="PANTHER" id="PTHR45642">
    <property type="entry name" value="GDSL ESTERASE/LIPASE EXL3"/>
    <property type="match status" value="1"/>
</dbReference>
<dbReference type="EMBL" id="CAJOBG010030922">
    <property type="protein sequence ID" value="CAF4356596.1"/>
    <property type="molecule type" value="Genomic_DNA"/>
</dbReference>
<reference evidence="2" key="1">
    <citation type="submission" date="2021-02" db="EMBL/GenBank/DDBJ databases">
        <authorList>
            <person name="Nowell W R."/>
        </authorList>
    </citation>
    <scope>NUCLEOTIDE SEQUENCE</scope>
</reference>
<keyword evidence="1" id="KW-0732">Signal</keyword>
<gene>
    <name evidence="2" type="ORF">OVN521_LOCUS33059</name>
</gene>
<dbReference type="Proteomes" id="UP000663866">
    <property type="component" value="Unassembled WGS sequence"/>
</dbReference>
<dbReference type="InterPro" id="IPR001087">
    <property type="entry name" value="GDSL"/>
</dbReference>
<dbReference type="Gene3D" id="3.40.50.1110">
    <property type="entry name" value="SGNH hydrolase"/>
    <property type="match status" value="1"/>
</dbReference>
<evidence type="ECO:0000256" key="1">
    <source>
        <dbReference type="ARBA" id="ARBA00022729"/>
    </source>
</evidence>
<protein>
    <submittedName>
        <fullName evidence="2">Uncharacterized protein</fullName>
    </submittedName>
</protein>
<sequence length="144" mass="16198">MNDINDLMKLVAKHIIIVNQPSFQSYPAVVGSNISPYLNQLTLAHNSNLSNVIQSLQLNFSNVSLELFDVYSLITNILMNSSTYGINSTKNGWDTSNHTYIQMCSSPDTYIFIDEYHFTTRVHQRIADNARILLVTSKGTIKAP</sequence>
<keyword evidence="3" id="KW-1185">Reference proteome</keyword>
<dbReference type="GO" id="GO:0016788">
    <property type="term" value="F:hydrolase activity, acting on ester bonds"/>
    <property type="evidence" value="ECO:0007669"/>
    <property type="project" value="InterPro"/>
</dbReference>
<accession>A0A820LAY3</accession>
<dbReference type="InterPro" id="IPR036514">
    <property type="entry name" value="SGNH_hydro_sf"/>
</dbReference>